<name>A0ABU2A9Z2_9BURK</name>
<dbReference type="Gene3D" id="1.10.10.10">
    <property type="entry name" value="Winged helix-like DNA-binding domain superfamily/Winged helix DNA-binding domain"/>
    <property type="match status" value="1"/>
</dbReference>
<dbReference type="GO" id="GO:0003677">
    <property type="term" value="F:DNA binding"/>
    <property type="evidence" value="ECO:0007669"/>
    <property type="project" value="UniProtKB-KW"/>
</dbReference>
<dbReference type="Pfam" id="PF12840">
    <property type="entry name" value="HTH_20"/>
    <property type="match status" value="1"/>
</dbReference>
<evidence type="ECO:0000259" key="1">
    <source>
        <dbReference type="PROSITE" id="PS50987"/>
    </source>
</evidence>
<dbReference type="PROSITE" id="PS50987">
    <property type="entry name" value="HTH_ARSR_2"/>
    <property type="match status" value="1"/>
</dbReference>
<accession>A0ABU2A9Z2</accession>
<dbReference type="SMART" id="SM00418">
    <property type="entry name" value="HTH_ARSR"/>
    <property type="match status" value="1"/>
</dbReference>
<dbReference type="PRINTS" id="PR00778">
    <property type="entry name" value="HTHARSR"/>
</dbReference>
<dbReference type="NCBIfam" id="NF033788">
    <property type="entry name" value="HTH_metalloreg"/>
    <property type="match status" value="1"/>
</dbReference>
<evidence type="ECO:0000313" key="2">
    <source>
        <dbReference type="EMBL" id="MDR7333984.1"/>
    </source>
</evidence>
<dbReference type="InterPro" id="IPR036388">
    <property type="entry name" value="WH-like_DNA-bd_sf"/>
</dbReference>
<comment type="caution">
    <text evidence="2">The sequence shown here is derived from an EMBL/GenBank/DDBJ whole genome shotgun (WGS) entry which is preliminary data.</text>
</comment>
<dbReference type="PANTHER" id="PTHR38600">
    <property type="entry name" value="TRANSCRIPTIONAL REGULATORY PROTEIN"/>
    <property type="match status" value="1"/>
</dbReference>
<dbReference type="CDD" id="cd00090">
    <property type="entry name" value="HTH_ARSR"/>
    <property type="match status" value="1"/>
</dbReference>
<dbReference type="PANTHER" id="PTHR38600:SF2">
    <property type="entry name" value="SLL0088 PROTEIN"/>
    <property type="match status" value="1"/>
</dbReference>
<keyword evidence="2" id="KW-0238">DNA-binding</keyword>
<feature type="domain" description="HTH arsR-type" evidence="1">
    <location>
        <begin position="7"/>
        <end position="101"/>
    </location>
</feature>
<dbReference type="RefSeq" id="WP_310330141.1">
    <property type="nucleotide sequence ID" value="NZ_JAVDXV010000006.1"/>
</dbReference>
<dbReference type="EMBL" id="JAVDXV010000006">
    <property type="protein sequence ID" value="MDR7333984.1"/>
    <property type="molecule type" value="Genomic_DNA"/>
</dbReference>
<dbReference type="InterPro" id="IPR036390">
    <property type="entry name" value="WH_DNA-bd_sf"/>
</dbReference>
<evidence type="ECO:0000313" key="3">
    <source>
        <dbReference type="Proteomes" id="UP001180825"/>
    </source>
</evidence>
<dbReference type="InterPro" id="IPR011991">
    <property type="entry name" value="ArsR-like_HTH"/>
</dbReference>
<dbReference type="SUPFAM" id="SSF46785">
    <property type="entry name" value="Winged helix' DNA-binding domain"/>
    <property type="match status" value="1"/>
</dbReference>
<proteinExistence type="predicted"/>
<dbReference type="InterPro" id="IPR001845">
    <property type="entry name" value="HTH_ArsR_DNA-bd_dom"/>
</dbReference>
<organism evidence="2 3">
    <name type="scientific">Roseateles asaccharophilus</name>
    <dbReference type="NCBI Taxonomy" id="582607"/>
    <lineage>
        <taxon>Bacteria</taxon>
        <taxon>Pseudomonadati</taxon>
        <taxon>Pseudomonadota</taxon>
        <taxon>Betaproteobacteria</taxon>
        <taxon>Burkholderiales</taxon>
        <taxon>Sphaerotilaceae</taxon>
        <taxon>Roseateles</taxon>
    </lineage>
</organism>
<keyword evidence="3" id="KW-1185">Reference proteome</keyword>
<sequence>MPSPHASSPTDAARLDRLFAALSDGNRRAMVDQLARGPASVSDLAKPLDIALPSALKHLAVLEAGGLVESDKAGRVRTYRIAPDAFTGLEDWVSQRKAQWHRQFDALDALLAEQDNKT</sequence>
<gene>
    <name evidence="2" type="ORF">J2X21_003136</name>
</gene>
<protein>
    <submittedName>
        <fullName evidence="2">DNA-binding transcriptional ArsR family regulator</fullName>
    </submittedName>
</protein>
<reference evidence="2 3" key="1">
    <citation type="submission" date="2023-07" db="EMBL/GenBank/DDBJ databases">
        <title>Sorghum-associated microbial communities from plants grown in Nebraska, USA.</title>
        <authorList>
            <person name="Schachtman D."/>
        </authorList>
    </citation>
    <scope>NUCLEOTIDE SEQUENCE [LARGE SCALE GENOMIC DNA]</scope>
    <source>
        <strain evidence="2 3">BE316</strain>
    </source>
</reference>
<dbReference type="Proteomes" id="UP001180825">
    <property type="component" value="Unassembled WGS sequence"/>
</dbReference>